<dbReference type="OrthoDB" id="61372at2759"/>
<dbReference type="GeneID" id="19950046"/>
<dbReference type="CDD" id="cd17039">
    <property type="entry name" value="Ubl_ubiquitin_like"/>
    <property type="match status" value="1"/>
</dbReference>
<dbReference type="Proteomes" id="UP000030762">
    <property type="component" value="Unassembled WGS sequence"/>
</dbReference>
<dbReference type="VEuPathDB" id="FungiDB:SDRG_09319"/>
<evidence type="ECO:0000313" key="2">
    <source>
        <dbReference type="Proteomes" id="UP000030762"/>
    </source>
</evidence>
<accession>T0RLX0</accession>
<keyword evidence="2" id="KW-1185">Reference proteome</keyword>
<sequence length="150" mass="17043">MTEPAPYARVLSAAEKAKVDALATRLVNLDDAYHFWVRDSNDVRSARSRDGFAMRWRSAMPIAEIRDQIQERYAVAGHYNDAVDPPLRLLLGGKVLEDGHKLAEYLPLKTPYNMQHLRWAKPYAGVIWVAPLEVEAQFAKKWGHYVAPNA</sequence>
<name>T0RLX0_SAPDV</name>
<reference evidence="1 2" key="1">
    <citation type="submission" date="2012-04" db="EMBL/GenBank/DDBJ databases">
        <title>The Genome Sequence of Saprolegnia declina VS20.</title>
        <authorList>
            <consortium name="The Broad Institute Genome Sequencing Platform"/>
            <person name="Russ C."/>
            <person name="Nusbaum C."/>
            <person name="Tyler B."/>
            <person name="van West P."/>
            <person name="Dieguez-Uribeondo J."/>
            <person name="de Bruijn I."/>
            <person name="Tripathy S."/>
            <person name="Jiang R."/>
            <person name="Young S.K."/>
            <person name="Zeng Q."/>
            <person name="Gargeya S."/>
            <person name="Fitzgerald M."/>
            <person name="Haas B."/>
            <person name="Abouelleil A."/>
            <person name="Alvarado L."/>
            <person name="Arachchi H.M."/>
            <person name="Berlin A."/>
            <person name="Chapman S.B."/>
            <person name="Goldberg J."/>
            <person name="Griggs A."/>
            <person name="Gujja S."/>
            <person name="Hansen M."/>
            <person name="Howarth C."/>
            <person name="Imamovic A."/>
            <person name="Larimer J."/>
            <person name="McCowen C."/>
            <person name="Montmayeur A."/>
            <person name="Murphy C."/>
            <person name="Neiman D."/>
            <person name="Pearson M."/>
            <person name="Priest M."/>
            <person name="Roberts A."/>
            <person name="Saif S."/>
            <person name="Shea T."/>
            <person name="Sisk P."/>
            <person name="Sykes S."/>
            <person name="Wortman J."/>
            <person name="Nusbaum C."/>
            <person name="Birren B."/>
        </authorList>
    </citation>
    <scope>NUCLEOTIDE SEQUENCE [LARGE SCALE GENOMIC DNA]</scope>
    <source>
        <strain evidence="1 2">VS20</strain>
    </source>
</reference>
<evidence type="ECO:0000313" key="1">
    <source>
        <dbReference type="EMBL" id="EQC33343.1"/>
    </source>
</evidence>
<dbReference type="EMBL" id="JH767160">
    <property type="protein sequence ID" value="EQC33343.1"/>
    <property type="molecule type" value="Genomic_DNA"/>
</dbReference>
<evidence type="ECO:0008006" key="3">
    <source>
        <dbReference type="Google" id="ProtNLM"/>
    </source>
</evidence>
<dbReference type="OMA" id="LWVLPWR"/>
<gene>
    <name evidence="1" type="ORF">SDRG_09319</name>
</gene>
<dbReference type="AlphaFoldDB" id="T0RLX0"/>
<dbReference type="eggNOG" id="ENOG502S9U0">
    <property type="taxonomic scope" value="Eukaryota"/>
</dbReference>
<dbReference type="InParanoid" id="T0RLX0"/>
<organism evidence="1 2">
    <name type="scientific">Saprolegnia diclina (strain VS20)</name>
    <dbReference type="NCBI Taxonomy" id="1156394"/>
    <lineage>
        <taxon>Eukaryota</taxon>
        <taxon>Sar</taxon>
        <taxon>Stramenopiles</taxon>
        <taxon>Oomycota</taxon>
        <taxon>Saprolegniomycetes</taxon>
        <taxon>Saprolegniales</taxon>
        <taxon>Saprolegniaceae</taxon>
        <taxon>Saprolegnia</taxon>
    </lineage>
</organism>
<dbReference type="RefSeq" id="XP_008613466.1">
    <property type="nucleotide sequence ID" value="XM_008615244.1"/>
</dbReference>
<proteinExistence type="predicted"/>
<protein>
    <recommendedName>
        <fullName evidence="3">Ubiquitin-like domain-containing protein</fullName>
    </recommendedName>
</protein>